<gene>
    <name evidence="2" type="ORF">NCTC13560_03408</name>
    <name evidence="1" type="ORF">SAMN05421682_104209</name>
</gene>
<dbReference type="Proteomes" id="UP000185725">
    <property type="component" value="Unassembled WGS sequence"/>
</dbReference>
<sequence>MKEDKINLSKMRADAYWAYLEFCEATSEVPRKEIYNQIKTCSDDQALDRLTIWIENNHSKFEKMMLQNAEVKKKGFWSRIFKF</sequence>
<evidence type="ECO:0000313" key="3">
    <source>
        <dbReference type="Proteomes" id="UP000185725"/>
    </source>
</evidence>
<dbReference type="EMBL" id="UFVS01000001">
    <property type="protein sequence ID" value="SUX45997.1"/>
    <property type="molecule type" value="Genomic_DNA"/>
</dbReference>
<dbReference type="AlphaFoldDB" id="A0A381FHH9"/>
<reference evidence="2 4" key="2">
    <citation type="submission" date="2018-06" db="EMBL/GenBank/DDBJ databases">
        <authorList>
            <consortium name="Pathogen Informatics"/>
            <person name="Doyle S."/>
        </authorList>
    </citation>
    <scope>NUCLEOTIDE SEQUENCE [LARGE SCALE GENOMIC DNA]</scope>
    <source>
        <strain evidence="2 4">NCTC13560</strain>
    </source>
</reference>
<dbReference type="Proteomes" id="UP000255231">
    <property type="component" value="Unassembled WGS sequence"/>
</dbReference>
<evidence type="ECO:0000313" key="1">
    <source>
        <dbReference type="EMBL" id="SIQ35927.1"/>
    </source>
</evidence>
<dbReference type="RefSeq" id="WP_076559787.1">
    <property type="nucleotide sequence ID" value="NZ_CP033929.1"/>
</dbReference>
<dbReference type="KEGG" id="cil:EG358_13795"/>
<dbReference type="GeneID" id="303674780"/>
<accession>A0A381FHH9</accession>
<name>A0A381FHH9_9FLAO</name>
<dbReference type="OrthoDB" id="9982215at2"/>
<evidence type="ECO:0000313" key="4">
    <source>
        <dbReference type="Proteomes" id="UP000255231"/>
    </source>
</evidence>
<evidence type="ECO:0000313" key="2">
    <source>
        <dbReference type="EMBL" id="SUX45997.1"/>
    </source>
</evidence>
<keyword evidence="3" id="KW-1185">Reference proteome</keyword>
<protein>
    <submittedName>
        <fullName evidence="2">Uncharacterized protein</fullName>
    </submittedName>
</protein>
<proteinExistence type="predicted"/>
<organism evidence="2 4">
    <name type="scientific">Chryseobacterium indoltheticum</name>
    <dbReference type="NCBI Taxonomy" id="254"/>
    <lineage>
        <taxon>Bacteria</taxon>
        <taxon>Pseudomonadati</taxon>
        <taxon>Bacteroidota</taxon>
        <taxon>Flavobacteriia</taxon>
        <taxon>Flavobacteriales</taxon>
        <taxon>Weeksellaceae</taxon>
        <taxon>Chryseobacterium group</taxon>
        <taxon>Chryseobacterium</taxon>
    </lineage>
</organism>
<reference evidence="1 3" key="1">
    <citation type="submission" date="2017-01" db="EMBL/GenBank/DDBJ databases">
        <authorList>
            <person name="Varghese N."/>
            <person name="Submissions S."/>
        </authorList>
    </citation>
    <scope>NUCLEOTIDE SEQUENCE [LARGE SCALE GENOMIC DNA]</scope>
    <source>
        <strain evidence="1 3">ATCC 27950</strain>
    </source>
</reference>
<dbReference type="EMBL" id="FTMF01000004">
    <property type="protein sequence ID" value="SIQ35927.1"/>
    <property type="molecule type" value="Genomic_DNA"/>
</dbReference>